<evidence type="ECO:0000256" key="4">
    <source>
        <dbReference type="SAM" id="SignalP"/>
    </source>
</evidence>
<dbReference type="CDD" id="cd02968">
    <property type="entry name" value="SCO"/>
    <property type="match status" value="1"/>
</dbReference>
<gene>
    <name evidence="5" type="ORF">A6M13_06105</name>
</gene>
<dbReference type="SUPFAM" id="SSF52833">
    <property type="entry name" value="Thioredoxin-like"/>
    <property type="match status" value="1"/>
</dbReference>
<evidence type="ECO:0000313" key="6">
    <source>
        <dbReference type="Proteomes" id="UP000093199"/>
    </source>
</evidence>
<comment type="similarity">
    <text evidence="1">Belongs to the SCO1/2 family.</text>
</comment>
<keyword evidence="2" id="KW-0479">Metal-binding</keyword>
<protein>
    <submittedName>
        <fullName evidence="5">Cytochrome c oxidase assembly protein</fullName>
    </submittedName>
</protein>
<proteinExistence type="inferred from homology"/>
<dbReference type="AlphaFoldDB" id="A0A1C0Y742"/>
<reference evidence="5 6" key="1">
    <citation type="submission" date="2016-07" db="EMBL/GenBank/DDBJ databases">
        <title>Caryophanon tenue genome sequencing.</title>
        <authorList>
            <person name="Verma A."/>
            <person name="Pal Y."/>
            <person name="Krishnamurthi S."/>
        </authorList>
    </citation>
    <scope>NUCLEOTIDE SEQUENCE [LARGE SCALE GENOMIC DNA]</scope>
    <source>
        <strain evidence="5 6">DSM 14152</strain>
    </source>
</reference>
<dbReference type="Pfam" id="PF02630">
    <property type="entry name" value="SCO1-SenC"/>
    <property type="match status" value="1"/>
</dbReference>
<keyword evidence="3" id="KW-1015">Disulfide bond</keyword>
<dbReference type="InterPro" id="IPR036249">
    <property type="entry name" value="Thioredoxin-like_sf"/>
</dbReference>
<dbReference type="RefSeq" id="WP_066547812.1">
    <property type="nucleotide sequence ID" value="NZ_MASJ01000039.1"/>
</dbReference>
<evidence type="ECO:0000256" key="2">
    <source>
        <dbReference type="PIRSR" id="PIRSR603782-1"/>
    </source>
</evidence>
<dbReference type="PROSITE" id="PS51257">
    <property type="entry name" value="PROKAR_LIPOPROTEIN"/>
    <property type="match status" value="1"/>
</dbReference>
<name>A0A1C0Y742_9BACL</name>
<dbReference type="Gene3D" id="3.40.30.10">
    <property type="entry name" value="Glutaredoxin"/>
    <property type="match status" value="1"/>
</dbReference>
<feature type="binding site" evidence="2">
    <location>
        <position position="155"/>
    </location>
    <ligand>
        <name>Cu cation</name>
        <dbReference type="ChEBI" id="CHEBI:23378"/>
    </ligand>
</feature>
<feature type="chain" id="PRO_5039690655" evidence="4">
    <location>
        <begin position="25"/>
        <end position="197"/>
    </location>
</feature>
<feature type="binding site" evidence="2">
    <location>
        <position position="67"/>
    </location>
    <ligand>
        <name>Cu cation</name>
        <dbReference type="ChEBI" id="CHEBI:23378"/>
    </ligand>
</feature>
<evidence type="ECO:0000256" key="1">
    <source>
        <dbReference type="ARBA" id="ARBA00010996"/>
    </source>
</evidence>
<dbReference type="PANTHER" id="PTHR12151:SF25">
    <property type="entry name" value="LINALOOL DEHYDRATASE_ISOMERASE DOMAIN-CONTAINING PROTEIN"/>
    <property type="match status" value="1"/>
</dbReference>
<evidence type="ECO:0000313" key="5">
    <source>
        <dbReference type="EMBL" id="OCS82971.1"/>
    </source>
</evidence>
<organism evidence="5 6">
    <name type="scientific">Caryophanon tenue</name>
    <dbReference type="NCBI Taxonomy" id="33978"/>
    <lineage>
        <taxon>Bacteria</taxon>
        <taxon>Bacillati</taxon>
        <taxon>Bacillota</taxon>
        <taxon>Bacilli</taxon>
        <taxon>Bacillales</taxon>
        <taxon>Caryophanaceae</taxon>
        <taxon>Caryophanon</taxon>
    </lineage>
</organism>
<dbReference type="STRING" id="33978.A6M13_06105"/>
<feature type="disulfide bond" description="Redox-active" evidence="3">
    <location>
        <begin position="63"/>
        <end position="67"/>
    </location>
</feature>
<sequence>MQKQVIAVFLCVLLLSGCSSYQFKADTNWEVESFTMTNHRGETVTNETFAGKPYLAMFMFTSCVTVCSPMTFNMTQIQQELATLGVEDYHIVGFSVDPDVDTPQKLTEYLSFYEPADESKWQLLTGYDQTFITQFARNSFKTLVQDDPTSDQVIHGITFYLVNEDGIAVKNYTGYAEDDNAVPIEQMAKDLQQLIEQ</sequence>
<dbReference type="EMBL" id="MASJ01000039">
    <property type="protein sequence ID" value="OCS82971.1"/>
    <property type="molecule type" value="Genomic_DNA"/>
</dbReference>
<feature type="binding site" evidence="2">
    <location>
        <position position="63"/>
    </location>
    <ligand>
        <name>Cu cation</name>
        <dbReference type="ChEBI" id="CHEBI:23378"/>
    </ligand>
</feature>
<keyword evidence="4" id="KW-0732">Signal</keyword>
<dbReference type="GO" id="GO:0046872">
    <property type="term" value="F:metal ion binding"/>
    <property type="evidence" value="ECO:0007669"/>
    <property type="project" value="UniProtKB-KW"/>
</dbReference>
<keyword evidence="6" id="KW-1185">Reference proteome</keyword>
<accession>A0A1C0Y742</accession>
<dbReference type="OrthoDB" id="9811998at2"/>
<comment type="caution">
    <text evidence="5">The sequence shown here is derived from an EMBL/GenBank/DDBJ whole genome shotgun (WGS) entry which is preliminary data.</text>
</comment>
<evidence type="ECO:0000256" key="3">
    <source>
        <dbReference type="PIRSR" id="PIRSR603782-2"/>
    </source>
</evidence>
<dbReference type="InterPro" id="IPR003782">
    <property type="entry name" value="SCO1/SenC"/>
</dbReference>
<dbReference type="Proteomes" id="UP000093199">
    <property type="component" value="Unassembled WGS sequence"/>
</dbReference>
<keyword evidence="2" id="KW-0186">Copper</keyword>
<dbReference type="PANTHER" id="PTHR12151">
    <property type="entry name" value="ELECTRON TRANSPORT PROTIN SCO1/SENC FAMILY MEMBER"/>
    <property type="match status" value="1"/>
</dbReference>
<feature type="signal peptide" evidence="4">
    <location>
        <begin position="1"/>
        <end position="24"/>
    </location>
</feature>